<name>A0A9C7C019_9VIRU</name>
<evidence type="ECO:0000313" key="1">
    <source>
        <dbReference type="EMBL" id="BDT62954.1"/>
    </source>
</evidence>
<dbReference type="EMBL" id="LC738879">
    <property type="protein sequence ID" value="BDT62954.1"/>
    <property type="molecule type" value="Genomic_DNA"/>
</dbReference>
<sequence>MTFYKRYDTYSSRQLDLHKQLKDLDYILATNPFVVKNNLYCQEEDEDKSNENNNNLHKHYMPKYDISTENGSLSDIITHLKPLKDKILARRQEYINEGILLKKGVRVNDALVSIWKDIVRFAFSKLNNGSSLIESVTKKLVTEWKEMINNIQKFSSFKNLTEKRNVSIVILLNIIDRIINAHMTYSNNFIRDATLCRLISWELNAIYNKNEETIKKEMEYLSLCNKQNIELPLIPSLLTGTKYIEAQIKGVYIYGNFNPQSNVDQCTIVEDIYSDYMLKLIFEFLLSPHIHETWQEVFFVSFISILLKLVKKHKPYILALGQQLSTMECDEDHSSNDYCKSFLYGNNNNVMFKRGCHPFIFLPIAADFWSFCKNGKPLYDINKIIVNKHPSSFPLVCGGPAGVAQGKQLLWENFCKSRGISSCDCTCFFCDKRKVLVDRVRRRIGHIAGNTDIRDIKRWHQGNILMICFYPFTGLWANSKYASDRDDNADFFKTLITALDKSQNIRNNYKLISGEYNNNRTYHMLAFGINEEYENKIKGTQKKNIKIIISVDDDILEGERISEIQLITLHKRNDTELICWFSE</sequence>
<accession>A0A9C7C019</accession>
<reference evidence="1" key="1">
    <citation type="submission" date="2022-10" db="EMBL/GenBank/DDBJ databases">
        <title>Genome sequences of endogenous nimaviruses in decapod crustaceans.</title>
        <authorList>
            <person name="Kawato S."/>
            <person name="Nozaki R."/>
            <person name="Kondo H."/>
            <person name="Hirono I."/>
        </authorList>
    </citation>
    <scope>NUCLEOTIDE SEQUENCE</scope>
    <source>
        <strain evidence="1">Ube2021</strain>
    </source>
</reference>
<proteinExistence type="predicted"/>
<organism evidence="1">
    <name type="scientific">Trachysalambria curvirostris majanivirus</name>
    <dbReference type="NCBI Taxonomy" id="2984281"/>
    <lineage>
        <taxon>Viruses</taxon>
        <taxon>Viruses incertae sedis</taxon>
        <taxon>Naldaviricetes</taxon>
        <taxon>Nimaviridae</taxon>
    </lineage>
</organism>
<protein>
    <submittedName>
        <fullName evidence="1">Wsv427-like protein</fullName>
    </submittedName>
</protein>